<organism evidence="1 2">
    <name type="scientific">Pseudomonas hunanensis</name>
    <dbReference type="NCBI Taxonomy" id="1247546"/>
    <lineage>
        <taxon>Bacteria</taxon>
        <taxon>Pseudomonadati</taxon>
        <taxon>Pseudomonadota</taxon>
        <taxon>Gammaproteobacteria</taxon>
        <taxon>Pseudomonadales</taxon>
        <taxon>Pseudomonadaceae</taxon>
        <taxon>Pseudomonas</taxon>
    </lineage>
</organism>
<gene>
    <name evidence="1" type="ORF">J2W83_004614</name>
</gene>
<reference evidence="1" key="1">
    <citation type="submission" date="2023-07" db="EMBL/GenBank/DDBJ databases">
        <title>Sorghum-associated microbial communities from plants grown in Nebraska, USA.</title>
        <authorList>
            <person name="Schachtman D."/>
        </authorList>
    </citation>
    <scope>NUCLEOTIDE SEQUENCE</scope>
    <source>
        <strain evidence="1">BE56</strain>
    </source>
</reference>
<evidence type="ECO:0000313" key="1">
    <source>
        <dbReference type="EMBL" id="MDR6714977.1"/>
    </source>
</evidence>
<name>A0ACC6K955_9PSED</name>
<evidence type="ECO:0000313" key="2">
    <source>
        <dbReference type="Proteomes" id="UP001259587"/>
    </source>
</evidence>
<proteinExistence type="predicted"/>
<dbReference type="Proteomes" id="UP001259587">
    <property type="component" value="Unassembled WGS sequence"/>
</dbReference>
<keyword evidence="2" id="KW-1185">Reference proteome</keyword>
<comment type="caution">
    <text evidence="1">The sequence shown here is derived from an EMBL/GenBank/DDBJ whole genome shotgun (WGS) entry which is preliminary data.</text>
</comment>
<dbReference type="EMBL" id="JAVDTH010000039">
    <property type="protein sequence ID" value="MDR6714977.1"/>
    <property type="molecule type" value="Genomic_DNA"/>
</dbReference>
<protein>
    <submittedName>
        <fullName evidence="1">Uncharacterized protein</fullName>
    </submittedName>
</protein>
<accession>A0ACC6K955</accession>
<sequence length="74" mass="8219">MTPDLPPALGRAQFHRRYQAEAVAQAELLLARREALGNGWLAWVAGELYRLSPAEYAAMVRRELERLSQAPSAG</sequence>